<sequence length="92" mass="9599">MKLVPIRSARAVGIAALAGVALSTGACGDESAEIRTRCDGPNMIYEAWVDEPGEIGLEFRELYVVANDPRCLPAGSTPTATPQPATPQPTTS</sequence>
<accession>A0ABS0GWI1</accession>
<keyword evidence="4" id="KW-1185">Reference proteome</keyword>
<name>A0ABS0GWI1_9ACTN</name>
<evidence type="ECO:0000256" key="1">
    <source>
        <dbReference type="SAM" id="MobiDB-lite"/>
    </source>
</evidence>
<dbReference type="RefSeq" id="WP_196202130.1">
    <property type="nucleotide sequence ID" value="NZ_JADPUN010000161.1"/>
</dbReference>
<reference evidence="3 4" key="1">
    <citation type="submission" date="2020-11" db="EMBL/GenBank/DDBJ databases">
        <title>A novel isolate from a Black sea contaminated sediment with potential to produce alkanes: Plantactinospora alkalitolerans sp. nov.</title>
        <authorList>
            <person name="Carro L."/>
            <person name="Veyisoglu A."/>
            <person name="Guven K."/>
            <person name="Schumann P."/>
            <person name="Klenk H.-P."/>
            <person name="Sahin N."/>
        </authorList>
    </citation>
    <scope>NUCLEOTIDE SEQUENCE [LARGE SCALE GENOMIC DNA]</scope>
    <source>
        <strain evidence="3 4">S1510</strain>
    </source>
</reference>
<protein>
    <recommendedName>
        <fullName evidence="5">Lipoprotein</fullName>
    </recommendedName>
</protein>
<proteinExistence type="predicted"/>
<feature type="signal peptide" evidence="2">
    <location>
        <begin position="1"/>
        <end position="28"/>
    </location>
</feature>
<dbReference type="Proteomes" id="UP000638560">
    <property type="component" value="Unassembled WGS sequence"/>
</dbReference>
<dbReference type="EMBL" id="JADPUN010000161">
    <property type="protein sequence ID" value="MBF9130564.1"/>
    <property type="molecule type" value="Genomic_DNA"/>
</dbReference>
<feature type="chain" id="PRO_5045127166" description="Lipoprotein" evidence="2">
    <location>
        <begin position="29"/>
        <end position="92"/>
    </location>
</feature>
<feature type="region of interest" description="Disordered" evidence="1">
    <location>
        <begin position="73"/>
        <end position="92"/>
    </location>
</feature>
<evidence type="ECO:0000313" key="4">
    <source>
        <dbReference type="Proteomes" id="UP000638560"/>
    </source>
</evidence>
<dbReference type="PROSITE" id="PS51257">
    <property type="entry name" value="PROKAR_LIPOPROTEIN"/>
    <property type="match status" value="1"/>
</dbReference>
<evidence type="ECO:0000256" key="2">
    <source>
        <dbReference type="SAM" id="SignalP"/>
    </source>
</evidence>
<organism evidence="3 4">
    <name type="scientific">Plantactinospora alkalitolerans</name>
    <dbReference type="NCBI Taxonomy" id="2789879"/>
    <lineage>
        <taxon>Bacteria</taxon>
        <taxon>Bacillati</taxon>
        <taxon>Actinomycetota</taxon>
        <taxon>Actinomycetes</taxon>
        <taxon>Micromonosporales</taxon>
        <taxon>Micromonosporaceae</taxon>
        <taxon>Plantactinospora</taxon>
    </lineage>
</organism>
<comment type="caution">
    <text evidence="3">The sequence shown here is derived from an EMBL/GenBank/DDBJ whole genome shotgun (WGS) entry which is preliminary data.</text>
</comment>
<gene>
    <name evidence="3" type="ORF">I0C86_16570</name>
</gene>
<evidence type="ECO:0000313" key="3">
    <source>
        <dbReference type="EMBL" id="MBF9130564.1"/>
    </source>
</evidence>
<evidence type="ECO:0008006" key="5">
    <source>
        <dbReference type="Google" id="ProtNLM"/>
    </source>
</evidence>
<feature type="compositionally biased region" description="Low complexity" evidence="1">
    <location>
        <begin position="77"/>
        <end position="92"/>
    </location>
</feature>
<keyword evidence="2" id="KW-0732">Signal</keyword>